<dbReference type="SUPFAM" id="SSF110296">
    <property type="entry name" value="Oligoxyloglucan reducing end-specific cellobiohydrolase"/>
    <property type="match status" value="2"/>
</dbReference>
<dbReference type="InterPro" id="IPR028203">
    <property type="entry name" value="PSII_CF48-like_dom"/>
</dbReference>
<reference evidence="3" key="1">
    <citation type="submission" date="2017-09" db="EMBL/GenBank/DDBJ databases">
        <title>Depth-based differentiation of microbial function through sediment-hosted aquifers and enrichment of novel symbionts in the deep terrestrial subsurface.</title>
        <authorList>
            <person name="Probst A.J."/>
            <person name="Ladd B."/>
            <person name="Jarett J.K."/>
            <person name="Geller-Mcgrath D.E."/>
            <person name="Sieber C.M.K."/>
            <person name="Emerson J.B."/>
            <person name="Anantharaman K."/>
            <person name="Thomas B.C."/>
            <person name="Malmstrom R."/>
            <person name="Stieglmeier M."/>
            <person name="Klingl A."/>
            <person name="Woyke T."/>
            <person name="Ryan C.M."/>
            <person name="Banfield J.F."/>
        </authorList>
    </citation>
    <scope>NUCLEOTIDE SEQUENCE [LARGE SCALE GENOMIC DNA]</scope>
</reference>
<dbReference type="EMBL" id="PFWU01000023">
    <property type="protein sequence ID" value="PJA45694.1"/>
    <property type="molecule type" value="Genomic_DNA"/>
</dbReference>
<evidence type="ECO:0000313" key="2">
    <source>
        <dbReference type="EMBL" id="PJA45694.1"/>
    </source>
</evidence>
<organism evidence="2 3">
    <name type="scientific">Candidatus Uhrbacteria bacterium CG_4_9_14_3_um_filter_50_9</name>
    <dbReference type="NCBI Taxonomy" id="1975035"/>
    <lineage>
        <taxon>Bacteria</taxon>
        <taxon>Candidatus Uhriibacteriota</taxon>
    </lineage>
</organism>
<gene>
    <name evidence="2" type="ORF">CO174_01845</name>
</gene>
<evidence type="ECO:0000259" key="1">
    <source>
        <dbReference type="Pfam" id="PF14870"/>
    </source>
</evidence>
<proteinExistence type="predicted"/>
<protein>
    <recommendedName>
        <fullName evidence="1">Photosynthesis system II assembly factor Ycf48/Hcf136-like domain-containing protein</fullName>
    </recommendedName>
</protein>
<sequence>MKRIVLLSVSLIFLGAGCFGGGGSTGSDGGIFKTANSGEDWVQSVVVPTAAGIGTLATSNVLNMEMDPQDHNYLYIGTRSNGMLYSEDAGASWRQTRNSTLSDGTIYSIEVDPTDVCTVYVAKGSRLFVTNDCMRSFDDEVYVDSRGQNVLQVAIDWYDPENIWIGLDNGDVLKSEDAGGTWQTSFKTGGEISEILISNTDTRQVLVSTFKQGIYRTVDGGAVWEDVDDALDAFSKADQVYTMIQSTDAGVVIAASVYGLLRSTDFGGTWEDIDLVTSPGQVVIRAIGMDVDDPSTLYYASNATFYHSDDGGATWNTERLATSRTPRALLVDPADPAVLYVGVATDTE</sequence>
<comment type="caution">
    <text evidence="2">The sequence shown here is derived from an EMBL/GenBank/DDBJ whole genome shotgun (WGS) entry which is preliminary data.</text>
</comment>
<name>A0A2M7XCT5_9BACT</name>
<dbReference type="Pfam" id="PF14870">
    <property type="entry name" value="PSII_BNR"/>
    <property type="match status" value="2"/>
</dbReference>
<dbReference type="PROSITE" id="PS51257">
    <property type="entry name" value="PROKAR_LIPOPROTEIN"/>
    <property type="match status" value="1"/>
</dbReference>
<accession>A0A2M7XCT5</accession>
<dbReference type="InterPro" id="IPR052025">
    <property type="entry name" value="Xyloglucanase_GH74"/>
</dbReference>
<dbReference type="PANTHER" id="PTHR43739">
    <property type="entry name" value="XYLOGLUCANASE (EUROFUNG)"/>
    <property type="match status" value="1"/>
</dbReference>
<dbReference type="PANTHER" id="PTHR43739:SF5">
    <property type="entry name" value="EXO-ALPHA-SIALIDASE"/>
    <property type="match status" value="1"/>
</dbReference>
<evidence type="ECO:0000313" key="3">
    <source>
        <dbReference type="Proteomes" id="UP000229385"/>
    </source>
</evidence>
<feature type="domain" description="Photosynthesis system II assembly factor Ycf48/Hcf136-like" evidence="1">
    <location>
        <begin position="206"/>
        <end position="317"/>
    </location>
</feature>
<dbReference type="GO" id="GO:0010411">
    <property type="term" value="P:xyloglucan metabolic process"/>
    <property type="evidence" value="ECO:0007669"/>
    <property type="project" value="TreeGrafter"/>
</dbReference>
<dbReference type="AlphaFoldDB" id="A0A2M7XCT5"/>
<dbReference type="InterPro" id="IPR015943">
    <property type="entry name" value="WD40/YVTN_repeat-like_dom_sf"/>
</dbReference>
<dbReference type="Proteomes" id="UP000229385">
    <property type="component" value="Unassembled WGS sequence"/>
</dbReference>
<dbReference type="Gene3D" id="2.130.10.10">
    <property type="entry name" value="YVTN repeat-like/Quinoprotein amine dehydrogenase"/>
    <property type="match status" value="3"/>
</dbReference>
<feature type="domain" description="Photosynthesis system II assembly factor Ycf48/Hcf136-like" evidence="1">
    <location>
        <begin position="27"/>
        <end position="187"/>
    </location>
</feature>